<evidence type="ECO:0000256" key="2">
    <source>
        <dbReference type="ARBA" id="ARBA00022801"/>
    </source>
</evidence>
<evidence type="ECO:0000256" key="1">
    <source>
        <dbReference type="ARBA" id="ARBA00022741"/>
    </source>
</evidence>
<keyword evidence="3 5" id="KW-0347">Helicase</keyword>
<name>A0A6J4IFB1_9ACTN</name>
<accession>A0A6J4IFB1</accession>
<evidence type="ECO:0000256" key="4">
    <source>
        <dbReference type="ARBA" id="ARBA00022840"/>
    </source>
</evidence>
<evidence type="ECO:0000256" key="3">
    <source>
        <dbReference type="ARBA" id="ARBA00022806"/>
    </source>
</evidence>
<dbReference type="GO" id="GO:0000725">
    <property type="term" value="P:recombinational repair"/>
    <property type="evidence" value="ECO:0007669"/>
    <property type="project" value="TreeGrafter"/>
</dbReference>
<feature type="region of interest" description="Disordered" evidence="6">
    <location>
        <begin position="421"/>
        <end position="440"/>
    </location>
</feature>
<keyword evidence="2 5" id="KW-0378">Hydrolase</keyword>
<feature type="domain" description="UvrD-like helicase ATP-binding" evidence="7">
    <location>
        <begin position="184"/>
        <end position="589"/>
    </location>
</feature>
<evidence type="ECO:0000313" key="8">
    <source>
        <dbReference type="EMBL" id="CAA9248647.1"/>
    </source>
</evidence>
<organism evidence="8">
    <name type="scientific">uncultured Acidimicrobiales bacterium</name>
    <dbReference type="NCBI Taxonomy" id="310071"/>
    <lineage>
        <taxon>Bacteria</taxon>
        <taxon>Bacillati</taxon>
        <taxon>Actinomycetota</taxon>
        <taxon>Acidimicrobiia</taxon>
        <taxon>Acidimicrobiales</taxon>
        <taxon>environmental samples</taxon>
    </lineage>
</organism>
<dbReference type="GO" id="GO:0003677">
    <property type="term" value="F:DNA binding"/>
    <property type="evidence" value="ECO:0007669"/>
    <property type="project" value="InterPro"/>
</dbReference>
<dbReference type="PROSITE" id="PS51198">
    <property type="entry name" value="UVRD_HELICASE_ATP_BIND"/>
    <property type="match status" value="1"/>
</dbReference>
<dbReference type="InterPro" id="IPR027417">
    <property type="entry name" value="P-loop_NTPase"/>
</dbReference>
<dbReference type="Pfam" id="PF13538">
    <property type="entry name" value="UvrD_C_2"/>
    <property type="match status" value="1"/>
</dbReference>
<dbReference type="Gene3D" id="3.40.50.300">
    <property type="entry name" value="P-loop containing nucleotide triphosphate hydrolases"/>
    <property type="match status" value="3"/>
</dbReference>
<dbReference type="GO" id="GO:0005524">
    <property type="term" value="F:ATP binding"/>
    <property type="evidence" value="ECO:0007669"/>
    <property type="project" value="UniProtKB-UniRule"/>
</dbReference>
<evidence type="ECO:0000256" key="5">
    <source>
        <dbReference type="PROSITE-ProRule" id="PRU00560"/>
    </source>
</evidence>
<dbReference type="PANTHER" id="PTHR11070">
    <property type="entry name" value="UVRD / RECB / PCRA DNA HELICASE FAMILY MEMBER"/>
    <property type="match status" value="1"/>
</dbReference>
<dbReference type="PANTHER" id="PTHR11070:SF45">
    <property type="entry name" value="DNA 3'-5' HELICASE"/>
    <property type="match status" value="1"/>
</dbReference>
<evidence type="ECO:0000256" key="6">
    <source>
        <dbReference type="SAM" id="MobiDB-lite"/>
    </source>
</evidence>
<feature type="binding site" evidence="5">
    <location>
        <begin position="205"/>
        <end position="212"/>
    </location>
    <ligand>
        <name>ATP</name>
        <dbReference type="ChEBI" id="CHEBI:30616"/>
    </ligand>
</feature>
<feature type="region of interest" description="Disordered" evidence="6">
    <location>
        <begin position="450"/>
        <end position="471"/>
    </location>
</feature>
<gene>
    <name evidence="8" type="ORF">AVDCRST_MAG10-2165</name>
</gene>
<dbReference type="GO" id="GO:0005829">
    <property type="term" value="C:cytosol"/>
    <property type="evidence" value="ECO:0007669"/>
    <property type="project" value="TreeGrafter"/>
</dbReference>
<dbReference type="GO" id="GO:0043138">
    <property type="term" value="F:3'-5' DNA helicase activity"/>
    <property type="evidence" value="ECO:0007669"/>
    <property type="project" value="TreeGrafter"/>
</dbReference>
<dbReference type="GO" id="GO:0016787">
    <property type="term" value="F:hydrolase activity"/>
    <property type="evidence" value="ECO:0007669"/>
    <property type="project" value="UniProtKB-UniRule"/>
</dbReference>
<reference evidence="8" key="1">
    <citation type="submission" date="2020-02" db="EMBL/GenBank/DDBJ databases">
        <authorList>
            <person name="Meier V. D."/>
        </authorList>
    </citation>
    <scope>NUCLEOTIDE SEQUENCE</scope>
    <source>
        <strain evidence="8">AVDCRST_MAG10</strain>
    </source>
</reference>
<dbReference type="AlphaFoldDB" id="A0A6J4IFB1"/>
<dbReference type="InterPro" id="IPR027785">
    <property type="entry name" value="UvrD-like_helicase_C"/>
</dbReference>
<sequence length="749" mass="81373">MSADSQTEIQAEQAVVDHAYRRLEAMRAEARALASDVLDQGAGGTFANRIERDVRMEVTGRRLADLQVGEAGLVFGRIDPHEGDHLYIGRLAVADEENEPLVVDWRAPAAEPFYRATARHAMGLARRRHLILRGRQVVGLDDELLGDRATDGAEAPELVLVGEGALLAALDRSRTGRMGDIVATIQREQDEIIRAPLPGILVVQGGPGTGKTAVALHRAAYLLYTHRFPLERSGVLLVGPNRIFLRYIEAVLPALGEHSVTLATPSTLVGTAVRGTDSPAAARIKGDPRMAGVVARAVGDRGRGLPREISVLVRGQRLLLSSEASWRIAGQAKRRPGTHNARRPVVERLIARHLHRQALEHQEEAEEESDWESFEEAVLRERTVREALERMWPVLTPEDLLHDLYGSPALIRSASRKTLTDDEQQLLHRPRSPRSAQAQWTEPDLALLDEASVALGPPPTRARNGRRRGDDARRWEHQRVMADLPDLDAQMRRDVLRHLEQGDTEVDHESLDPRTRTYGHILADEAQDLTPMQLRMLARRCPAGSMTLVGDLGQASGPWAPASWDEVLTHLPVRRPPAHTELSVNYRTPSEVMDMAARVLAAATPGLSPPASVRSAGLHPLVSEAPAHDLAGVVAVVAAAERESVGDGKVAVICPAGLVDTLRPGLPPLPEGAGVLDVPVALLAVDQAKGLEFDSVVLVEPAAIIAEGTPATGRRALYVAMTRTTRRLHIVHAEPLPPELLGADATMTG</sequence>
<dbReference type="InterPro" id="IPR014016">
    <property type="entry name" value="UvrD-like_ATP-bd"/>
</dbReference>
<evidence type="ECO:0000259" key="7">
    <source>
        <dbReference type="PROSITE" id="PS51198"/>
    </source>
</evidence>
<dbReference type="EMBL" id="CADCTB010000130">
    <property type="protein sequence ID" value="CAA9248647.1"/>
    <property type="molecule type" value="Genomic_DNA"/>
</dbReference>
<dbReference type="Pfam" id="PF13245">
    <property type="entry name" value="AAA_19"/>
    <property type="match status" value="1"/>
</dbReference>
<protein>
    <submittedName>
        <fullName evidence="8">Superfamily I DNA and RNA helicases</fullName>
    </submittedName>
</protein>
<keyword evidence="4 5" id="KW-0067">ATP-binding</keyword>
<keyword evidence="1 5" id="KW-0547">Nucleotide-binding</keyword>
<proteinExistence type="predicted"/>
<dbReference type="InterPro" id="IPR000212">
    <property type="entry name" value="DNA_helicase_UvrD/REP"/>
</dbReference>
<dbReference type="SUPFAM" id="SSF52540">
    <property type="entry name" value="P-loop containing nucleoside triphosphate hydrolases"/>
    <property type="match status" value="1"/>
</dbReference>